<dbReference type="EC" id="2.3.2.27" evidence="3"/>
<organism evidence="3 4">
    <name type="scientific">Salvia divinorum</name>
    <name type="common">Maria pastora</name>
    <name type="synonym">Diviner's sage</name>
    <dbReference type="NCBI Taxonomy" id="28513"/>
    <lineage>
        <taxon>Eukaryota</taxon>
        <taxon>Viridiplantae</taxon>
        <taxon>Streptophyta</taxon>
        <taxon>Embryophyta</taxon>
        <taxon>Tracheophyta</taxon>
        <taxon>Spermatophyta</taxon>
        <taxon>Magnoliopsida</taxon>
        <taxon>eudicotyledons</taxon>
        <taxon>Gunneridae</taxon>
        <taxon>Pentapetalae</taxon>
        <taxon>asterids</taxon>
        <taxon>lamiids</taxon>
        <taxon>Lamiales</taxon>
        <taxon>Lamiaceae</taxon>
        <taxon>Nepetoideae</taxon>
        <taxon>Mentheae</taxon>
        <taxon>Salviinae</taxon>
        <taxon>Salvia</taxon>
        <taxon>Salvia subgen. Calosphace</taxon>
    </lineage>
</organism>
<evidence type="ECO:0000313" key="4">
    <source>
        <dbReference type="Proteomes" id="UP001567538"/>
    </source>
</evidence>
<dbReference type="SUPFAM" id="SSF57850">
    <property type="entry name" value="RING/U-box"/>
    <property type="match status" value="1"/>
</dbReference>
<dbReference type="InterPro" id="IPR051826">
    <property type="entry name" value="E3_ubiquitin-ligase_domain"/>
</dbReference>
<dbReference type="GO" id="GO:0061630">
    <property type="term" value="F:ubiquitin protein ligase activity"/>
    <property type="evidence" value="ECO:0007669"/>
    <property type="project" value="UniProtKB-EC"/>
</dbReference>
<keyword evidence="1" id="KW-0479">Metal-binding</keyword>
<reference evidence="3 4" key="1">
    <citation type="submission" date="2024-06" db="EMBL/GenBank/DDBJ databases">
        <title>A chromosome level genome sequence of Diviner's sage (Salvia divinorum).</title>
        <authorList>
            <person name="Ford S.A."/>
            <person name="Ro D.-K."/>
            <person name="Ness R.W."/>
            <person name="Phillips M.A."/>
        </authorList>
    </citation>
    <scope>NUCLEOTIDE SEQUENCE [LARGE SCALE GENOMIC DNA]</scope>
    <source>
        <strain evidence="3">SAF-2024a</strain>
        <tissue evidence="3">Leaf</tissue>
    </source>
</reference>
<evidence type="ECO:0000259" key="2">
    <source>
        <dbReference type="PROSITE" id="PS50089"/>
    </source>
</evidence>
<feature type="domain" description="RING-type" evidence="2">
    <location>
        <begin position="179"/>
        <end position="220"/>
    </location>
</feature>
<evidence type="ECO:0000313" key="3">
    <source>
        <dbReference type="EMBL" id="KAL1538346.1"/>
    </source>
</evidence>
<dbReference type="Proteomes" id="UP001567538">
    <property type="component" value="Unassembled WGS sequence"/>
</dbReference>
<keyword evidence="1" id="KW-0863">Zinc-finger</keyword>
<name>A0ABD1G5L8_SALDI</name>
<dbReference type="Gene3D" id="3.30.40.10">
    <property type="entry name" value="Zinc/RING finger domain, C3HC4 (zinc finger)"/>
    <property type="match status" value="1"/>
</dbReference>
<comment type="caution">
    <text evidence="3">The sequence shown here is derived from an EMBL/GenBank/DDBJ whole genome shotgun (WGS) entry which is preliminary data.</text>
</comment>
<accession>A0ABD1G5L8</accession>
<evidence type="ECO:0000256" key="1">
    <source>
        <dbReference type="PROSITE-ProRule" id="PRU00175"/>
    </source>
</evidence>
<protein>
    <submittedName>
        <fullName evidence="3">RING-type E3 ubiquitin transferase</fullName>
        <ecNumber evidence="3">2.3.2.27</ecNumber>
    </submittedName>
</protein>
<keyword evidence="4" id="KW-1185">Reference proteome</keyword>
<dbReference type="InterPro" id="IPR001841">
    <property type="entry name" value="Znf_RING"/>
</dbReference>
<sequence length="236" mass="27395">MRMMSERSMRFKVKKHRLRPTKFPHLSLKINLSFQTKVSTHLINEDSGAAIRRLPYLSSDASTSPAAVHLIVRDRLSYGAVRDAVRKSIRDHLRDDRLSQARFGSGVRGHEILCSSATKLVWEKALRDIRRNETLPKHAELNVDLRMRITYSFVHMAGEKHYHGMRIFVDGMREKGCRCSICLEEMEVGDVALRLPCAHMFHGECILRWLRRSLACPLCRRRIRNSERSTPRIDGY</sequence>
<keyword evidence="1" id="KW-0862">Zinc</keyword>
<dbReference type="SMART" id="SM00184">
    <property type="entry name" value="RING"/>
    <property type="match status" value="1"/>
</dbReference>
<keyword evidence="3" id="KW-0808">Transferase</keyword>
<dbReference type="AlphaFoldDB" id="A0ABD1G5L8"/>
<dbReference type="PANTHER" id="PTHR22765">
    <property type="entry name" value="RING FINGER AND PROTEASE ASSOCIATED DOMAIN-CONTAINING"/>
    <property type="match status" value="1"/>
</dbReference>
<dbReference type="EMBL" id="JBEAFC010000010">
    <property type="protein sequence ID" value="KAL1538346.1"/>
    <property type="molecule type" value="Genomic_DNA"/>
</dbReference>
<dbReference type="Pfam" id="PF13639">
    <property type="entry name" value="zf-RING_2"/>
    <property type="match status" value="1"/>
</dbReference>
<keyword evidence="3" id="KW-0012">Acyltransferase</keyword>
<dbReference type="InterPro" id="IPR013083">
    <property type="entry name" value="Znf_RING/FYVE/PHD"/>
</dbReference>
<dbReference type="PROSITE" id="PS50089">
    <property type="entry name" value="ZF_RING_2"/>
    <property type="match status" value="1"/>
</dbReference>
<proteinExistence type="predicted"/>
<gene>
    <name evidence="3" type="ORF">AAHA92_27103</name>
</gene>
<dbReference type="GO" id="GO:0008270">
    <property type="term" value="F:zinc ion binding"/>
    <property type="evidence" value="ECO:0007669"/>
    <property type="project" value="UniProtKB-KW"/>
</dbReference>